<feature type="transmembrane region" description="Helical" evidence="1">
    <location>
        <begin position="24"/>
        <end position="43"/>
    </location>
</feature>
<feature type="transmembrane region" description="Helical" evidence="1">
    <location>
        <begin position="179"/>
        <end position="204"/>
    </location>
</feature>
<feature type="transmembrane region" description="Helical" evidence="1">
    <location>
        <begin position="79"/>
        <end position="98"/>
    </location>
</feature>
<keyword evidence="1" id="KW-0812">Transmembrane</keyword>
<protein>
    <recommendedName>
        <fullName evidence="4">EpsG family protein</fullName>
    </recommendedName>
</protein>
<dbReference type="AlphaFoldDB" id="A0AAU9E0I4"/>
<feature type="transmembrane region" description="Helical" evidence="1">
    <location>
        <begin position="279"/>
        <end position="297"/>
    </location>
</feature>
<feature type="transmembrane region" description="Helical" evidence="1">
    <location>
        <begin position="304"/>
        <end position="326"/>
    </location>
</feature>
<feature type="transmembrane region" description="Helical" evidence="1">
    <location>
        <begin position="136"/>
        <end position="155"/>
    </location>
</feature>
<organism evidence="2 3">
    <name type="scientific">Haliovirga abyssi</name>
    <dbReference type="NCBI Taxonomy" id="2996794"/>
    <lineage>
        <taxon>Bacteria</taxon>
        <taxon>Fusobacteriati</taxon>
        <taxon>Fusobacteriota</taxon>
        <taxon>Fusobacteriia</taxon>
        <taxon>Fusobacteriales</taxon>
        <taxon>Haliovirgaceae</taxon>
        <taxon>Haliovirga</taxon>
    </lineage>
</organism>
<feature type="transmembrane region" description="Helical" evidence="1">
    <location>
        <begin position="104"/>
        <end position="124"/>
    </location>
</feature>
<keyword evidence="1" id="KW-0472">Membrane</keyword>
<feature type="transmembrane region" description="Helical" evidence="1">
    <location>
        <begin position="389"/>
        <end position="410"/>
    </location>
</feature>
<evidence type="ECO:0008006" key="4">
    <source>
        <dbReference type="Google" id="ProtNLM"/>
    </source>
</evidence>
<reference evidence="2 3" key="1">
    <citation type="submission" date="2022-11" db="EMBL/GenBank/DDBJ databases">
        <title>Haliovirga abyssi gen. nov., sp. nov., a mesophilic fermentative bacterium isolated from the Iheya North hydrothermal field and the proposal of Haliovirgaceae fam. nov.</title>
        <authorList>
            <person name="Miyazaki U."/>
            <person name="Tame A."/>
            <person name="Miyazaki J."/>
            <person name="Takai K."/>
            <person name="Sawayama S."/>
            <person name="Kitajima M."/>
            <person name="Okamoto A."/>
            <person name="Nakagawa S."/>
        </authorList>
    </citation>
    <scope>NUCLEOTIDE SEQUENCE [LARGE SCALE GENOMIC DNA]</scope>
    <source>
        <strain evidence="2 3">IC12</strain>
    </source>
</reference>
<evidence type="ECO:0000256" key="1">
    <source>
        <dbReference type="SAM" id="Phobius"/>
    </source>
</evidence>
<keyword evidence="3" id="KW-1185">Reference proteome</keyword>
<accession>A0AAU9E0I4</accession>
<feature type="transmembrane region" description="Helical" evidence="1">
    <location>
        <begin position="338"/>
        <end position="358"/>
    </location>
</feature>
<dbReference type="KEGG" id="haby:HLVA_19790"/>
<feature type="transmembrane region" description="Helical" evidence="1">
    <location>
        <begin position="224"/>
        <end position="240"/>
    </location>
</feature>
<dbReference type="EMBL" id="AP027059">
    <property type="protein sequence ID" value="BDU51410.1"/>
    <property type="molecule type" value="Genomic_DNA"/>
</dbReference>
<sequence>MIVFIGFLLLLLYRVSKDKKRTIIYTLIFSFIINCIFLIFFTINSKAGNVYGVLGSDDLFYFENAIDLVKNPQDFFHQLNSFAGGYIVFCFLILYTSFIKIPLIISIVNISIYLNILYIIYWLLKEFKFKNSRINLIMFMLSINGFLIYTNIRILKDVLLFYLVLEIYYQFLNKKRGNFLVIFLLLIFMNYIRPYSTYLMFFLLLLQNQIKKIDPNKIIKKEKYFIILGIIFIGVFYFIFKEQVDTTIRVANLTALNDAEKFGSTIVLQYINAPLYKKIIVGIIRFILLPIPIGILFSKDAIVYKILAISGSCIWWLIMYNIFYNIVMSFNRKRYQEIYLLILFSFSFVLVYVIIYLGNAEPRLRYPMYITGTIIALGRKIEEKKIRRINVLFLIMINLSMFLVVNYLQFKRG</sequence>
<evidence type="ECO:0000313" key="2">
    <source>
        <dbReference type="EMBL" id="BDU51410.1"/>
    </source>
</evidence>
<name>A0AAU9E0I4_9FUSO</name>
<gene>
    <name evidence="2" type="ORF">HLVA_19790</name>
</gene>
<evidence type="ECO:0000313" key="3">
    <source>
        <dbReference type="Proteomes" id="UP001321582"/>
    </source>
</evidence>
<dbReference type="Proteomes" id="UP001321582">
    <property type="component" value="Chromosome"/>
</dbReference>
<proteinExistence type="predicted"/>
<dbReference type="RefSeq" id="WP_307904301.1">
    <property type="nucleotide sequence ID" value="NZ_AP027059.1"/>
</dbReference>
<keyword evidence="1" id="KW-1133">Transmembrane helix</keyword>